<gene>
    <name evidence="2" type="ORF">HNQ50_002475</name>
</gene>
<dbReference type="Pfam" id="PF04972">
    <property type="entry name" value="BON"/>
    <property type="match status" value="1"/>
</dbReference>
<dbReference type="PROSITE" id="PS50914">
    <property type="entry name" value="BON"/>
    <property type="match status" value="1"/>
</dbReference>
<feature type="domain" description="BON" evidence="1">
    <location>
        <begin position="73"/>
        <end position="141"/>
    </location>
</feature>
<dbReference type="EMBL" id="JACHHN010000004">
    <property type="protein sequence ID" value="MBB5191745.1"/>
    <property type="molecule type" value="Genomic_DNA"/>
</dbReference>
<dbReference type="Gene3D" id="3.30.1340.30">
    <property type="match status" value="1"/>
</dbReference>
<proteinExistence type="predicted"/>
<protein>
    <submittedName>
        <fullName evidence="2">Putative RNA-binding protein Jag</fullName>
    </submittedName>
</protein>
<dbReference type="RefSeq" id="WP_184101037.1">
    <property type="nucleotide sequence ID" value="NZ_JACHHN010000004.1"/>
</dbReference>
<dbReference type="Proteomes" id="UP000543030">
    <property type="component" value="Unassembled WGS sequence"/>
</dbReference>
<sequence length="149" mass="17278">MESDFEFETKVRSRRKWATSARYHQADNDPTETRKAPRGQLWVENEHTTLALGGFKYTPWGSPSQFLEASREQDNELMAEIMRFLEQMTELAPSQIQVSVECGWVTLTGQLEWNHQRARIISAVRHMRGVDGLIDTLTTKPRHCLTLCR</sequence>
<keyword evidence="3" id="KW-1185">Reference proteome</keyword>
<name>A0A840REI8_9NEIS</name>
<evidence type="ECO:0000313" key="3">
    <source>
        <dbReference type="Proteomes" id="UP000543030"/>
    </source>
</evidence>
<comment type="caution">
    <text evidence="2">The sequence shown here is derived from an EMBL/GenBank/DDBJ whole genome shotgun (WGS) entry which is preliminary data.</text>
</comment>
<reference evidence="2 3" key="1">
    <citation type="submission" date="2020-08" db="EMBL/GenBank/DDBJ databases">
        <title>Genomic Encyclopedia of Type Strains, Phase IV (KMG-IV): sequencing the most valuable type-strain genomes for metagenomic binning, comparative biology and taxonomic classification.</title>
        <authorList>
            <person name="Goeker M."/>
        </authorList>
    </citation>
    <scope>NUCLEOTIDE SEQUENCE [LARGE SCALE GENOMIC DNA]</scope>
    <source>
        <strain evidence="2 3">DSM 18233</strain>
    </source>
</reference>
<organism evidence="2 3">
    <name type="scientific">Silvimonas terrae</name>
    <dbReference type="NCBI Taxonomy" id="300266"/>
    <lineage>
        <taxon>Bacteria</taxon>
        <taxon>Pseudomonadati</taxon>
        <taxon>Pseudomonadota</taxon>
        <taxon>Betaproteobacteria</taxon>
        <taxon>Neisseriales</taxon>
        <taxon>Chitinibacteraceae</taxon>
        <taxon>Silvimonas</taxon>
    </lineage>
</organism>
<dbReference type="AlphaFoldDB" id="A0A840REI8"/>
<dbReference type="InterPro" id="IPR007055">
    <property type="entry name" value="BON_dom"/>
</dbReference>
<evidence type="ECO:0000259" key="1">
    <source>
        <dbReference type="PROSITE" id="PS50914"/>
    </source>
</evidence>
<accession>A0A840REI8</accession>
<evidence type="ECO:0000313" key="2">
    <source>
        <dbReference type="EMBL" id="MBB5191745.1"/>
    </source>
</evidence>